<name>A0A165H6H3_9BASI</name>
<feature type="transmembrane region" description="Helical" evidence="1">
    <location>
        <begin position="36"/>
        <end position="53"/>
    </location>
</feature>
<reference evidence="2 3" key="1">
    <citation type="journal article" date="2016" name="Mol. Biol. Evol.">
        <title>Comparative Genomics of Early-Diverging Mushroom-Forming Fungi Provides Insights into the Origins of Lignocellulose Decay Capabilities.</title>
        <authorList>
            <person name="Nagy L.G."/>
            <person name="Riley R."/>
            <person name="Tritt A."/>
            <person name="Adam C."/>
            <person name="Daum C."/>
            <person name="Floudas D."/>
            <person name="Sun H."/>
            <person name="Yadav J.S."/>
            <person name="Pangilinan J."/>
            <person name="Larsson K.H."/>
            <person name="Matsuura K."/>
            <person name="Barry K."/>
            <person name="Labutti K."/>
            <person name="Kuo R."/>
            <person name="Ohm R.A."/>
            <person name="Bhattacharya S.S."/>
            <person name="Shirouzu T."/>
            <person name="Yoshinaga Y."/>
            <person name="Martin F.M."/>
            <person name="Grigoriev I.V."/>
            <person name="Hibbett D.S."/>
        </authorList>
    </citation>
    <scope>NUCLEOTIDE SEQUENCE [LARGE SCALE GENOMIC DNA]</scope>
    <source>
        <strain evidence="2 3">HHB12733</strain>
    </source>
</reference>
<evidence type="ECO:0000313" key="3">
    <source>
        <dbReference type="Proteomes" id="UP000076842"/>
    </source>
</evidence>
<keyword evidence="1" id="KW-0472">Membrane</keyword>
<keyword evidence="1" id="KW-1133">Transmembrane helix</keyword>
<keyword evidence="1" id="KW-0812">Transmembrane</keyword>
<dbReference type="InParanoid" id="A0A165H6H3"/>
<keyword evidence="3" id="KW-1185">Reference proteome</keyword>
<accession>A0A165H6H3</accession>
<dbReference type="AlphaFoldDB" id="A0A165H6H3"/>
<organism evidence="2 3">
    <name type="scientific">Calocera cornea HHB12733</name>
    <dbReference type="NCBI Taxonomy" id="1353952"/>
    <lineage>
        <taxon>Eukaryota</taxon>
        <taxon>Fungi</taxon>
        <taxon>Dikarya</taxon>
        <taxon>Basidiomycota</taxon>
        <taxon>Agaricomycotina</taxon>
        <taxon>Dacrymycetes</taxon>
        <taxon>Dacrymycetales</taxon>
        <taxon>Dacrymycetaceae</taxon>
        <taxon>Calocera</taxon>
    </lineage>
</organism>
<proteinExistence type="predicted"/>
<evidence type="ECO:0000313" key="2">
    <source>
        <dbReference type="EMBL" id="KZT58920.1"/>
    </source>
</evidence>
<evidence type="ECO:0000256" key="1">
    <source>
        <dbReference type="SAM" id="Phobius"/>
    </source>
</evidence>
<dbReference type="EMBL" id="KV423946">
    <property type="protein sequence ID" value="KZT58920.1"/>
    <property type="molecule type" value="Genomic_DNA"/>
</dbReference>
<gene>
    <name evidence="2" type="ORF">CALCODRAFT_225103</name>
</gene>
<protein>
    <submittedName>
        <fullName evidence="2">Uncharacterized protein</fullName>
    </submittedName>
</protein>
<sequence length="64" mass="7681">MDWIGLELEDLIEGRETGSDLLLVIMMNDNDDNDDWTGLDWTGLGLYVMRAWIRRRRRRTIRNQ</sequence>
<dbReference type="Proteomes" id="UP000076842">
    <property type="component" value="Unassembled WGS sequence"/>
</dbReference>